<accession>A0A1M6T6X6</accession>
<proteinExistence type="predicted"/>
<keyword evidence="2" id="KW-1133">Transmembrane helix</keyword>
<dbReference type="STRING" id="1121393.SAMN02745216_03621"/>
<evidence type="ECO:0000313" key="5">
    <source>
        <dbReference type="Proteomes" id="UP000183994"/>
    </source>
</evidence>
<keyword evidence="2" id="KW-0472">Membrane</keyword>
<protein>
    <submittedName>
        <fullName evidence="4">Phospholipase/lecithinase/hemolysin</fullName>
    </submittedName>
</protein>
<dbReference type="NCBIfam" id="NF041766">
    <property type="entry name" value="choice_anch_U"/>
    <property type="match status" value="1"/>
</dbReference>
<keyword evidence="2" id="KW-0812">Transmembrane</keyword>
<evidence type="ECO:0000256" key="3">
    <source>
        <dbReference type="SAM" id="SignalP"/>
    </source>
</evidence>
<evidence type="ECO:0000256" key="1">
    <source>
        <dbReference type="ARBA" id="ARBA00022801"/>
    </source>
</evidence>
<dbReference type="CDD" id="cd01846">
    <property type="entry name" value="fatty_acyltransferase_like"/>
    <property type="match status" value="1"/>
</dbReference>
<dbReference type="PANTHER" id="PTHR45648:SF22">
    <property type="entry name" value="GDSL LIPASE_ACYLHYDROLASE FAMILY PROTEIN (AFU_ORTHOLOGUE AFUA_4G14700)"/>
    <property type="match status" value="1"/>
</dbReference>
<keyword evidence="1" id="KW-0378">Hydrolase</keyword>
<evidence type="ECO:0000256" key="2">
    <source>
        <dbReference type="SAM" id="Phobius"/>
    </source>
</evidence>
<name>A0A1M6T6X6_9BACT</name>
<feature type="transmembrane region" description="Helical" evidence="2">
    <location>
        <begin position="496"/>
        <end position="515"/>
    </location>
</feature>
<dbReference type="PANTHER" id="PTHR45648">
    <property type="entry name" value="GDSL LIPASE/ACYLHYDROLASE FAMILY PROTEIN (AFU_ORTHOLOGUE AFUA_4G14700)"/>
    <property type="match status" value="1"/>
</dbReference>
<keyword evidence="5" id="KW-1185">Reference proteome</keyword>
<dbReference type="SUPFAM" id="SSF52266">
    <property type="entry name" value="SGNH hydrolase"/>
    <property type="match status" value="1"/>
</dbReference>
<dbReference type="RefSeq" id="WP_073477661.1">
    <property type="nucleotide sequence ID" value="NZ_FQZU01000026.1"/>
</dbReference>
<dbReference type="Proteomes" id="UP000183994">
    <property type="component" value="Unassembled WGS sequence"/>
</dbReference>
<dbReference type="GO" id="GO:0016788">
    <property type="term" value="F:hydrolase activity, acting on ester bonds"/>
    <property type="evidence" value="ECO:0007669"/>
    <property type="project" value="InterPro"/>
</dbReference>
<organism evidence="4 5">
    <name type="scientific">Desulfatibacillum alkenivorans DSM 16219</name>
    <dbReference type="NCBI Taxonomy" id="1121393"/>
    <lineage>
        <taxon>Bacteria</taxon>
        <taxon>Pseudomonadati</taxon>
        <taxon>Thermodesulfobacteriota</taxon>
        <taxon>Desulfobacteria</taxon>
        <taxon>Desulfobacterales</taxon>
        <taxon>Desulfatibacillaceae</taxon>
        <taxon>Desulfatibacillum</taxon>
    </lineage>
</organism>
<feature type="chain" id="PRO_5012274473" evidence="3">
    <location>
        <begin position="24"/>
        <end position="519"/>
    </location>
</feature>
<feature type="signal peptide" evidence="3">
    <location>
        <begin position="1"/>
        <end position="23"/>
    </location>
</feature>
<keyword evidence="3" id="KW-0732">Signal</keyword>
<dbReference type="InterPro" id="IPR001087">
    <property type="entry name" value="GDSL"/>
</dbReference>
<dbReference type="AlphaFoldDB" id="A0A1M6T6X6"/>
<dbReference type="InterPro" id="IPR053784">
    <property type="entry name" value="Choice_anch_U_dom"/>
</dbReference>
<evidence type="ECO:0000313" key="4">
    <source>
        <dbReference type="EMBL" id="SHK52757.1"/>
    </source>
</evidence>
<dbReference type="InterPro" id="IPR051058">
    <property type="entry name" value="GDSL_Est/Lipase"/>
</dbReference>
<dbReference type="EMBL" id="FQZU01000026">
    <property type="protein sequence ID" value="SHK52757.1"/>
    <property type="molecule type" value="Genomic_DNA"/>
</dbReference>
<dbReference type="Pfam" id="PF00657">
    <property type="entry name" value="Lipase_GDSL"/>
    <property type="match status" value="1"/>
</dbReference>
<gene>
    <name evidence="4" type="ORF">SAMN02745216_03621</name>
</gene>
<dbReference type="InterPro" id="IPR036514">
    <property type="entry name" value="SGNH_hydro_sf"/>
</dbReference>
<sequence length="519" mass="55630">MKTRCAVLCFVLALFMFCVPAYADMDAYVPPDLENLIVFGDSLSDSGNIFALTGETNPVTTAYWQGRFSNGPTWCEVTADFMDIDNDVLIMKSTVANYLVFGKEVLTPPLEPDTTYGTPIFFNNAFGGAETGACDTDFLFQVNGWLNAGYTVPEKSLVVIWIGGNDFLGMGDPSTAPAVIANAVNNIYTGMATLAGLGADHIAVCNLPNLGDTPLYHGTDMEDDVLTLTVGFNQALSGALATFNAAYPNVDVYPVDIFSMGEKTHENPAVYGVTNLYDRAIEPAVAALGLGDIASIDQYEAADGYLYWDDVHPTRAAHKQIAAQVYGTVFMGNANADYIKTEGTTGDAIGIAGVNCTVTSVEFANQGATAKTDRPSNLLYGLLDITADLDTPGDTAEIEIYLPNALPKGYSWYKYINGEWVDFAQVYKNTNGLEGALISDDRKTITLYIDDNGAYDLDNVLGLIQDPSGAGVVEYNKPADAGKEDNCFVRSMEADASSVLPLAMLAAILGLGLAVRRMR</sequence>
<dbReference type="Gene3D" id="3.40.50.1110">
    <property type="entry name" value="SGNH hydrolase"/>
    <property type="match status" value="1"/>
</dbReference>
<reference evidence="5" key="1">
    <citation type="submission" date="2016-11" db="EMBL/GenBank/DDBJ databases">
        <authorList>
            <person name="Varghese N."/>
            <person name="Submissions S."/>
        </authorList>
    </citation>
    <scope>NUCLEOTIDE SEQUENCE [LARGE SCALE GENOMIC DNA]</scope>
    <source>
        <strain evidence="5">DSM 16219</strain>
    </source>
</reference>